<proteinExistence type="inferred from homology"/>
<evidence type="ECO:0000313" key="6">
    <source>
        <dbReference type="Proteomes" id="UP000680750"/>
    </source>
</evidence>
<feature type="region of interest" description="Disordered" evidence="3">
    <location>
        <begin position="15"/>
        <end position="38"/>
    </location>
</feature>
<evidence type="ECO:0000313" key="5">
    <source>
        <dbReference type="EMBL" id="BCJ29811.1"/>
    </source>
</evidence>
<accession>A0A810L661</accession>
<dbReference type="Pfam" id="PF01740">
    <property type="entry name" value="STAS"/>
    <property type="match status" value="1"/>
</dbReference>
<evidence type="ECO:0000256" key="1">
    <source>
        <dbReference type="ARBA" id="ARBA00009013"/>
    </source>
</evidence>
<dbReference type="RefSeq" id="WP_084132256.1">
    <property type="nucleotide sequence ID" value="NZ_AP023354.1"/>
</dbReference>
<protein>
    <recommendedName>
        <fullName evidence="2">Anti-sigma factor antagonist</fullName>
    </recommendedName>
</protein>
<dbReference type="PROSITE" id="PS50801">
    <property type="entry name" value="STAS"/>
    <property type="match status" value="1"/>
</dbReference>
<dbReference type="OrthoDB" id="5456061at2"/>
<evidence type="ECO:0000256" key="3">
    <source>
        <dbReference type="SAM" id="MobiDB-lite"/>
    </source>
</evidence>
<dbReference type="AlphaFoldDB" id="A0A810L661"/>
<dbReference type="GO" id="GO:0043856">
    <property type="term" value="F:anti-sigma factor antagonist activity"/>
    <property type="evidence" value="ECO:0007669"/>
    <property type="project" value="InterPro"/>
</dbReference>
<dbReference type="Proteomes" id="UP000680750">
    <property type="component" value="Chromosome"/>
</dbReference>
<dbReference type="CDD" id="cd07043">
    <property type="entry name" value="STAS_anti-anti-sigma_factors"/>
    <property type="match status" value="1"/>
</dbReference>
<dbReference type="PANTHER" id="PTHR33495:SF2">
    <property type="entry name" value="ANTI-SIGMA FACTOR ANTAGONIST TM_1081-RELATED"/>
    <property type="match status" value="1"/>
</dbReference>
<dbReference type="SUPFAM" id="SSF52091">
    <property type="entry name" value="SpoIIaa-like"/>
    <property type="match status" value="1"/>
</dbReference>
<gene>
    <name evidence="5" type="ORF">Asera_39190</name>
</gene>
<dbReference type="Gene3D" id="3.30.750.24">
    <property type="entry name" value="STAS domain"/>
    <property type="match status" value="1"/>
</dbReference>
<feature type="domain" description="STAS" evidence="4">
    <location>
        <begin position="41"/>
        <end position="142"/>
    </location>
</feature>
<dbReference type="EMBL" id="AP023354">
    <property type="protein sequence ID" value="BCJ29811.1"/>
    <property type="molecule type" value="Genomic_DNA"/>
</dbReference>
<evidence type="ECO:0000259" key="4">
    <source>
        <dbReference type="PROSITE" id="PS50801"/>
    </source>
</evidence>
<dbReference type="InterPro" id="IPR003658">
    <property type="entry name" value="Anti-sigma_ant"/>
</dbReference>
<comment type="similarity">
    <text evidence="1 2">Belongs to the anti-sigma-factor antagonist family.</text>
</comment>
<dbReference type="NCBIfam" id="TIGR00377">
    <property type="entry name" value="ant_ant_sig"/>
    <property type="match status" value="1"/>
</dbReference>
<keyword evidence="6" id="KW-1185">Reference proteome</keyword>
<dbReference type="InterPro" id="IPR036513">
    <property type="entry name" value="STAS_dom_sf"/>
</dbReference>
<organism evidence="5 6">
    <name type="scientific">Actinocatenispora sera</name>
    <dbReference type="NCBI Taxonomy" id="390989"/>
    <lineage>
        <taxon>Bacteria</taxon>
        <taxon>Bacillati</taxon>
        <taxon>Actinomycetota</taxon>
        <taxon>Actinomycetes</taxon>
        <taxon>Micromonosporales</taxon>
        <taxon>Micromonosporaceae</taxon>
        <taxon>Actinocatenispora</taxon>
    </lineage>
</organism>
<sequence>MVVAGERALHCTKEQCDTSERVATPESRSDNGPNGSAETPIVVHVSGRFDTHTAAAIRERLHAAVRHGDGLLLIDMSTVDTFDATGLGVLVGTHRLAEQAGRRLALRGTPARLTRLLHLTRLDRFLPTVPVPSATASPMSAWRPDGSHFTAA</sequence>
<dbReference type="KEGG" id="aser:Asera_39190"/>
<reference evidence="5" key="1">
    <citation type="submission" date="2020-08" db="EMBL/GenBank/DDBJ databases">
        <title>Whole genome shotgun sequence of Actinocatenispora sera NBRC 101916.</title>
        <authorList>
            <person name="Komaki H."/>
            <person name="Tamura T."/>
        </authorList>
    </citation>
    <scope>NUCLEOTIDE SEQUENCE</scope>
    <source>
        <strain evidence="5">NBRC 101916</strain>
    </source>
</reference>
<dbReference type="InterPro" id="IPR002645">
    <property type="entry name" value="STAS_dom"/>
</dbReference>
<dbReference type="PANTHER" id="PTHR33495">
    <property type="entry name" value="ANTI-SIGMA FACTOR ANTAGONIST TM_1081-RELATED-RELATED"/>
    <property type="match status" value="1"/>
</dbReference>
<name>A0A810L661_9ACTN</name>
<evidence type="ECO:0000256" key="2">
    <source>
        <dbReference type="RuleBase" id="RU003749"/>
    </source>
</evidence>